<keyword evidence="2" id="KW-0813">Transport</keyword>
<feature type="transmembrane region" description="Helical" evidence="7">
    <location>
        <begin position="102"/>
        <end position="123"/>
    </location>
</feature>
<keyword evidence="3" id="KW-1003">Cell membrane</keyword>
<reference evidence="9" key="2">
    <citation type="journal article" date="2021" name="Genome Biol. Evol.">
        <title>Developing a high-quality reference genome for a parasitic bivalve with doubly uniparental inheritance (Bivalvia: Unionida).</title>
        <authorList>
            <person name="Smith C.H."/>
        </authorList>
    </citation>
    <scope>NUCLEOTIDE SEQUENCE</scope>
    <source>
        <strain evidence="9">CHS0354</strain>
        <tissue evidence="9">Mantle</tissue>
    </source>
</reference>
<feature type="domain" description="ABC transmembrane type-1" evidence="8">
    <location>
        <begin position="403"/>
        <end position="592"/>
    </location>
</feature>
<dbReference type="EMBL" id="JAEAOA010000186">
    <property type="protein sequence ID" value="KAK3604246.1"/>
    <property type="molecule type" value="Genomic_DNA"/>
</dbReference>
<accession>A0AAE0W7E5</accession>
<dbReference type="InterPro" id="IPR035906">
    <property type="entry name" value="MetI-like_sf"/>
</dbReference>
<feature type="transmembrane region" description="Helical" evidence="7">
    <location>
        <begin position="570"/>
        <end position="591"/>
    </location>
</feature>
<feature type="transmembrane region" description="Helical" evidence="7">
    <location>
        <begin position="195"/>
        <end position="217"/>
    </location>
</feature>
<dbReference type="CDD" id="cd06261">
    <property type="entry name" value="TM_PBP2"/>
    <property type="match status" value="2"/>
</dbReference>
<evidence type="ECO:0000313" key="10">
    <source>
        <dbReference type="Proteomes" id="UP001195483"/>
    </source>
</evidence>
<keyword evidence="4 7" id="KW-0812">Transmembrane</keyword>
<dbReference type="GO" id="GO:0071916">
    <property type="term" value="F:dipeptide transmembrane transporter activity"/>
    <property type="evidence" value="ECO:0007669"/>
    <property type="project" value="TreeGrafter"/>
</dbReference>
<evidence type="ECO:0000256" key="3">
    <source>
        <dbReference type="ARBA" id="ARBA00022475"/>
    </source>
</evidence>
<proteinExistence type="predicted"/>
<feature type="transmembrane region" description="Helical" evidence="7">
    <location>
        <begin position="307"/>
        <end position="328"/>
    </location>
</feature>
<dbReference type="PROSITE" id="PS50928">
    <property type="entry name" value="ABC_TM1"/>
    <property type="match status" value="2"/>
</dbReference>
<comment type="caution">
    <text evidence="9">The sequence shown here is derived from an EMBL/GenBank/DDBJ whole genome shotgun (WGS) entry which is preliminary data.</text>
</comment>
<organism evidence="9 10">
    <name type="scientific">Potamilus streckersoni</name>
    <dbReference type="NCBI Taxonomy" id="2493646"/>
    <lineage>
        <taxon>Eukaryota</taxon>
        <taxon>Metazoa</taxon>
        <taxon>Spiralia</taxon>
        <taxon>Lophotrochozoa</taxon>
        <taxon>Mollusca</taxon>
        <taxon>Bivalvia</taxon>
        <taxon>Autobranchia</taxon>
        <taxon>Heteroconchia</taxon>
        <taxon>Palaeoheterodonta</taxon>
        <taxon>Unionida</taxon>
        <taxon>Unionoidea</taxon>
        <taxon>Unionidae</taxon>
        <taxon>Ambleminae</taxon>
        <taxon>Lampsilini</taxon>
        <taxon>Potamilus</taxon>
    </lineage>
</organism>
<evidence type="ECO:0000256" key="6">
    <source>
        <dbReference type="ARBA" id="ARBA00023136"/>
    </source>
</evidence>
<reference evidence="9" key="3">
    <citation type="submission" date="2023-05" db="EMBL/GenBank/DDBJ databases">
        <authorList>
            <person name="Smith C.H."/>
        </authorList>
    </citation>
    <scope>NUCLEOTIDE SEQUENCE</scope>
    <source>
        <strain evidence="9">CHS0354</strain>
        <tissue evidence="9">Mantle</tissue>
    </source>
</reference>
<dbReference type="Pfam" id="PF00528">
    <property type="entry name" value="BPD_transp_1"/>
    <property type="match status" value="2"/>
</dbReference>
<dbReference type="Gene3D" id="1.10.3720.10">
    <property type="entry name" value="MetI-like"/>
    <property type="match status" value="2"/>
</dbReference>
<dbReference type="PANTHER" id="PTHR43163:SF6">
    <property type="entry name" value="DIPEPTIDE TRANSPORT SYSTEM PERMEASE PROTEIN DPPB-RELATED"/>
    <property type="match status" value="1"/>
</dbReference>
<evidence type="ECO:0000313" key="9">
    <source>
        <dbReference type="EMBL" id="KAK3604246.1"/>
    </source>
</evidence>
<comment type="subcellular location">
    <subcellularLocation>
        <location evidence="1">Cell membrane</location>
        <topology evidence="1">Multi-pass membrane protein</topology>
    </subcellularLocation>
</comment>
<dbReference type="Proteomes" id="UP001195483">
    <property type="component" value="Unassembled WGS sequence"/>
</dbReference>
<evidence type="ECO:0000256" key="4">
    <source>
        <dbReference type="ARBA" id="ARBA00022692"/>
    </source>
</evidence>
<keyword evidence="6 7" id="KW-0472">Membrane</keyword>
<keyword evidence="10" id="KW-1185">Reference proteome</keyword>
<feature type="transmembrane region" description="Helical" evidence="7">
    <location>
        <begin position="452"/>
        <end position="476"/>
    </location>
</feature>
<feature type="transmembrane region" description="Helical" evidence="7">
    <location>
        <begin position="135"/>
        <end position="159"/>
    </location>
</feature>
<sequence>MAGLIFKKVILLIPSFIGITLAAFIFIRLLPGDPVMLLSGERGIEPERHAKLMSEFGFDRPFYEQYADYVVGLFKGDFGNSVVTRQSVLSEFIVLFPATLELSLFAIITAIVIGIPVGIFCAVKKGSWTDNSLMTVALFGYSMPIFWWGLLMIILFSGILGWTPVSGRISLVYFFEPVTGFMLIDAWLSGEEGAFLSALHHMILPALVLSTIPLAVIVRQTRSAVIEVLEEDYIRTAYSKGLSFFRILFIHALRNAMIPIITTIGLQVGVLLAGAILTETIFSWPGIGHWMVHSIYRRDYPSVQGGLVLIAGIVTAVNLVVDLTYIWINPRIQGCHSRDFNFMSGCPVRFALFPSFFAPYGAAEQFRDATLSPPAWQEGGDARYLLGTDPLGRDILSRIIYGAQYSTFIGIVVVGLSLLSGIFFGMLAGFFGGTADFIIMRVMDVILAFPSLLLALVMVAVLGPGLTNAMIAIAVVQLPHFVRLTRAQAMAEKKKDYFTAARIIGTSRLKLMFTVLLPNCLSPLIVQATLNFSSAVLDAAALGFLGLGAQPPTPEWGTLLAESREFILRAWWVVTFPGLAILITVLSINLIGDSLRDSFDPRLKKS</sequence>
<evidence type="ECO:0000256" key="2">
    <source>
        <dbReference type="ARBA" id="ARBA00022448"/>
    </source>
</evidence>
<feature type="transmembrane region" description="Helical" evidence="7">
    <location>
        <begin position="408"/>
        <end position="432"/>
    </location>
</feature>
<dbReference type="Pfam" id="PF19300">
    <property type="entry name" value="BPD_transp_1_N"/>
    <property type="match status" value="1"/>
</dbReference>
<dbReference type="PANTHER" id="PTHR43163">
    <property type="entry name" value="DIPEPTIDE TRANSPORT SYSTEM PERMEASE PROTEIN DPPB-RELATED"/>
    <property type="match status" value="1"/>
</dbReference>
<dbReference type="InterPro" id="IPR045621">
    <property type="entry name" value="BPD_transp_1_N"/>
</dbReference>
<evidence type="ECO:0000256" key="7">
    <source>
        <dbReference type="SAM" id="Phobius"/>
    </source>
</evidence>
<dbReference type="InterPro" id="IPR000515">
    <property type="entry name" value="MetI-like"/>
</dbReference>
<evidence type="ECO:0000256" key="1">
    <source>
        <dbReference type="ARBA" id="ARBA00004651"/>
    </source>
</evidence>
<keyword evidence="5 7" id="KW-1133">Transmembrane helix</keyword>
<reference evidence="9" key="1">
    <citation type="journal article" date="2021" name="Genome Biol. Evol.">
        <title>A High-Quality Reference Genome for a Parasitic Bivalve with Doubly Uniparental Inheritance (Bivalvia: Unionida).</title>
        <authorList>
            <person name="Smith C.H."/>
        </authorList>
    </citation>
    <scope>NUCLEOTIDE SEQUENCE</scope>
    <source>
        <strain evidence="9">CHS0354</strain>
    </source>
</reference>
<feature type="domain" description="ABC transmembrane type-1" evidence="8">
    <location>
        <begin position="96"/>
        <end position="321"/>
    </location>
</feature>
<gene>
    <name evidence="9" type="ORF">CHS0354_002054</name>
</gene>
<dbReference type="SUPFAM" id="SSF161098">
    <property type="entry name" value="MetI-like"/>
    <property type="match status" value="2"/>
</dbReference>
<name>A0AAE0W7E5_9BIVA</name>
<protein>
    <recommendedName>
        <fullName evidence="8">ABC transmembrane type-1 domain-containing protein</fullName>
    </recommendedName>
</protein>
<dbReference type="GO" id="GO:0005886">
    <property type="term" value="C:plasma membrane"/>
    <property type="evidence" value="ECO:0007669"/>
    <property type="project" value="UniProtKB-SubCell"/>
</dbReference>
<dbReference type="AlphaFoldDB" id="A0AAE0W7E5"/>
<feature type="transmembrane region" description="Helical" evidence="7">
    <location>
        <begin position="9"/>
        <end position="30"/>
    </location>
</feature>
<evidence type="ECO:0000259" key="8">
    <source>
        <dbReference type="PROSITE" id="PS50928"/>
    </source>
</evidence>
<evidence type="ECO:0000256" key="5">
    <source>
        <dbReference type="ARBA" id="ARBA00022989"/>
    </source>
</evidence>
<feature type="transmembrane region" description="Helical" evidence="7">
    <location>
        <begin position="265"/>
        <end position="287"/>
    </location>
</feature>